<dbReference type="InterPro" id="IPR036860">
    <property type="entry name" value="SH2_dom_sf"/>
</dbReference>
<reference evidence="4" key="1">
    <citation type="submission" date="2003-08" db="EMBL/GenBank/DDBJ databases">
        <authorList>
            <person name="Birren B."/>
            <person name="Nusbaum C."/>
            <person name="Abebe A."/>
            <person name="Abouelleil A."/>
            <person name="Adekoya E."/>
            <person name="Ait-zahra M."/>
            <person name="Allen N."/>
            <person name="Allen T."/>
            <person name="An P."/>
            <person name="Anderson M."/>
            <person name="Anderson S."/>
            <person name="Arachchi H."/>
            <person name="Armbruster J."/>
            <person name="Bachantsang P."/>
            <person name="Baldwin J."/>
            <person name="Barry A."/>
            <person name="Bayul T."/>
            <person name="Blitshsteyn B."/>
            <person name="Bloom T."/>
            <person name="Blye J."/>
            <person name="Boguslavskiy L."/>
            <person name="Borowsky M."/>
            <person name="Boukhgalter B."/>
            <person name="Brunache A."/>
            <person name="Butler J."/>
            <person name="Calixte N."/>
            <person name="Calvo S."/>
            <person name="Camarata J."/>
            <person name="Campo K."/>
            <person name="Chang J."/>
            <person name="Cheshatsang Y."/>
            <person name="Citroen M."/>
            <person name="Collymore A."/>
            <person name="Considine T."/>
            <person name="Cook A."/>
            <person name="Cooke P."/>
            <person name="Corum B."/>
            <person name="Cuomo C."/>
            <person name="David R."/>
            <person name="Dawoe T."/>
            <person name="Degray S."/>
            <person name="Dodge S."/>
            <person name="Dooley K."/>
            <person name="Dorje P."/>
            <person name="Dorjee K."/>
            <person name="Dorris L."/>
            <person name="Duffey N."/>
            <person name="Dupes A."/>
            <person name="Elkins T."/>
            <person name="Engels R."/>
            <person name="Erickson J."/>
            <person name="Farina A."/>
            <person name="Faro S."/>
            <person name="Ferreira P."/>
            <person name="Fischer H."/>
            <person name="Fitzgerald M."/>
            <person name="Foley K."/>
            <person name="Gage D."/>
            <person name="Galagan J."/>
            <person name="Gearin G."/>
            <person name="Gnerre S."/>
            <person name="Gnirke A."/>
            <person name="Goyette A."/>
            <person name="Graham J."/>
            <person name="Grandbois E."/>
            <person name="Gyaltsen K."/>
            <person name="Hafez N."/>
            <person name="Hagopian D."/>
            <person name="Hagos B."/>
            <person name="Hall J."/>
            <person name="Hatcher B."/>
            <person name="Heller A."/>
            <person name="Higgins H."/>
            <person name="Honan T."/>
            <person name="Horn A."/>
            <person name="Houde N."/>
            <person name="Hughes L."/>
            <person name="Hulme W."/>
            <person name="Husby E."/>
            <person name="Iliev I."/>
            <person name="Jaffe D."/>
            <person name="Jones C."/>
            <person name="Kamal M."/>
            <person name="Kamat A."/>
            <person name="Kamvysselis M."/>
            <person name="Karlsson E."/>
            <person name="Kells C."/>
            <person name="Kieu A."/>
            <person name="Kisner P."/>
            <person name="Kodira C."/>
            <person name="Kulbokas E."/>
            <person name="Labutti K."/>
            <person name="Lama D."/>
            <person name="Landers T."/>
            <person name="Leger J."/>
            <person name="Levine S."/>
            <person name="Lewis D."/>
            <person name="Lewis T."/>
            <person name="Lindblad-toh K."/>
            <person name="Liu X."/>
            <person name="Lokyitsang T."/>
            <person name="Lokyitsang Y."/>
            <person name="Lucien O."/>
            <person name="Lui A."/>
            <person name="Ma L.J."/>
            <person name="Mabbitt R."/>
            <person name="Macdonald J."/>
            <person name="Maclean C."/>
            <person name="Major J."/>
            <person name="Manning J."/>
            <person name="Marabella R."/>
            <person name="Maru K."/>
            <person name="Matthews C."/>
            <person name="Mauceli E."/>
            <person name="Mccarthy M."/>
            <person name="Mcdonough S."/>
            <person name="Mcghee T."/>
            <person name="Meldrim J."/>
            <person name="Meneus L."/>
            <person name="Mesirov J."/>
            <person name="Mihalev A."/>
            <person name="Mihova T."/>
            <person name="Mikkelsen T."/>
            <person name="Mlenga V."/>
            <person name="Moru K."/>
            <person name="Mozes J."/>
            <person name="Mulrain L."/>
            <person name="Munson G."/>
            <person name="Naylor J."/>
            <person name="Newes C."/>
            <person name="Nguyen C."/>
            <person name="Nguyen N."/>
            <person name="Nguyen T."/>
            <person name="Nicol R."/>
            <person name="Nielsen C."/>
            <person name="Nizzari M."/>
            <person name="Norbu C."/>
            <person name="Norbu N."/>
            <person name="O'donnell P."/>
            <person name="Okoawo O."/>
            <person name="O'leary S."/>
            <person name="Omotosho B."/>
            <person name="O'neill K."/>
            <person name="Osman S."/>
            <person name="Parker S."/>
            <person name="Perrin D."/>
            <person name="Phunkhang P."/>
            <person name="Piqani B."/>
            <person name="Purcell S."/>
            <person name="Rachupka T."/>
            <person name="Ramasamy U."/>
            <person name="Rameau R."/>
            <person name="Ray V."/>
            <person name="Raymond C."/>
            <person name="Retta R."/>
            <person name="Richardson S."/>
            <person name="Rise C."/>
            <person name="Rodriguez J."/>
            <person name="Rogers J."/>
            <person name="Rogov P."/>
            <person name="Rutman M."/>
            <person name="Schupbach R."/>
            <person name="Seaman C."/>
            <person name="Settipalli S."/>
            <person name="Sharpe T."/>
            <person name="Sheridan J."/>
            <person name="Sherpa N."/>
            <person name="Shi J."/>
            <person name="Smirnov S."/>
            <person name="Smith C."/>
            <person name="Sougnez C."/>
            <person name="Spencer B."/>
            <person name="Stalker J."/>
            <person name="Stange-thomann N."/>
            <person name="Stavropoulos S."/>
            <person name="Stetson K."/>
            <person name="Stone C."/>
            <person name="Stone S."/>
            <person name="Stubbs M."/>
            <person name="Talamas J."/>
            <person name="Tchuinga P."/>
            <person name="Tenzing P."/>
            <person name="Tesfaye S."/>
            <person name="Theodore J."/>
            <person name="Thoulutsang Y."/>
            <person name="Topham K."/>
            <person name="Towey S."/>
            <person name="Tsamla T."/>
            <person name="Tsomo N."/>
            <person name="Vallee D."/>
            <person name="Vassiliev H."/>
            <person name="Venkataraman V."/>
            <person name="Vinson J."/>
            <person name="Vo A."/>
            <person name="Wade C."/>
            <person name="Wang S."/>
            <person name="Wangchuk T."/>
            <person name="Wangdi T."/>
            <person name="Whittaker C."/>
            <person name="Wilkinson J."/>
            <person name="Wu Y."/>
            <person name="Wyman D."/>
            <person name="Yadav S."/>
            <person name="Yang S."/>
            <person name="Yang X."/>
            <person name="Yeager S."/>
            <person name="Yee E."/>
            <person name="Young G."/>
            <person name="Zainoun J."/>
            <person name="Zembeck L."/>
            <person name="Zimmer A."/>
            <person name="Zody M."/>
            <person name="Lander E."/>
        </authorList>
    </citation>
    <scope>NUCLEOTIDE SEQUENCE [LARGE SCALE GENOMIC DNA]</scope>
</reference>
<dbReference type="Gene3D" id="3.30.505.10">
    <property type="entry name" value="SH2 domain"/>
    <property type="match status" value="1"/>
</dbReference>
<dbReference type="PROSITE" id="PS50001">
    <property type="entry name" value="SH2"/>
    <property type="match status" value="1"/>
</dbReference>
<proteinExistence type="predicted"/>
<sequence>MTQSYYRACDAQFWEQVPGIQGDQNFKSLDAVVSASCDEFGLKKTAKEIKILSRLLALESASDVDNDKVQISETSFKTLTKLFGSTEKRNGSCHLLKQIQNIMINSRAMVDREKISWFAGPKNRETADEILSDKKPGTYLIRMDEGEFVFTLRASKGSVHYIILGDPSTASNQDKYDAKLKFKDDADEQTYPDIVQFVNRKIRMKEFDDVKAEFVCRDLKFNALFKGYAGDRNSSG</sequence>
<dbReference type="AlphaFoldDB" id="H2ZGT5"/>
<dbReference type="SUPFAM" id="SSF55550">
    <property type="entry name" value="SH2 domain"/>
    <property type="match status" value="1"/>
</dbReference>
<evidence type="ECO:0000313" key="4">
    <source>
        <dbReference type="Proteomes" id="UP000007875"/>
    </source>
</evidence>
<dbReference type="eggNOG" id="ENOG502SZCT">
    <property type="taxonomic scope" value="Eukaryota"/>
</dbReference>
<feature type="domain" description="SH2" evidence="2">
    <location>
        <begin position="117"/>
        <end position="199"/>
    </location>
</feature>
<evidence type="ECO:0000259" key="2">
    <source>
        <dbReference type="PROSITE" id="PS50001"/>
    </source>
</evidence>
<reference evidence="3" key="2">
    <citation type="submission" date="2025-08" db="UniProtKB">
        <authorList>
            <consortium name="Ensembl"/>
        </authorList>
    </citation>
    <scope>IDENTIFICATION</scope>
</reference>
<protein>
    <recommendedName>
        <fullName evidence="2">SH2 domain-containing protein</fullName>
    </recommendedName>
</protein>
<dbReference type="InParanoid" id="H2ZGT5"/>
<dbReference type="STRING" id="51511.ENSCSAVP00000016801"/>
<evidence type="ECO:0000256" key="1">
    <source>
        <dbReference type="PROSITE-ProRule" id="PRU00191"/>
    </source>
</evidence>
<keyword evidence="1" id="KW-0727">SH2 domain</keyword>
<reference evidence="3" key="3">
    <citation type="submission" date="2025-09" db="UniProtKB">
        <authorList>
            <consortium name="Ensembl"/>
        </authorList>
    </citation>
    <scope>IDENTIFICATION</scope>
</reference>
<dbReference type="Proteomes" id="UP000007875">
    <property type="component" value="Unassembled WGS sequence"/>
</dbReference>
<dbReference type="HOGENOM" id="CLU_1104820_0_0_1"/>
<evidence type="ECO:0000313" key="3">
    <source>
        <dbReference type="Ensembl" id="ENSCSAVP00000016801.1"/>
    </source>
</evidence>
<dbReference type="InterPro" id="IPR000980">
    <property type="entry name" value="SH2"/>
</dbReference>
<dbReference type="Pfam" id="PF00017">
    <property type="entry name" value="SH2"/>
    <property type="match status" value="1"/>
</dbReference>
<dbReference type="Ensembl" id="ENSCSAVT00000016983.1">
    <property type="protein sequence ID" value="ENSCSAVP00000016801.1"/>
    <property type="gene ID" value="ENSCSAVG00000009884.1"/>
</dbReference>
<dbReference type="GeneTree" id="ENSGT00390000004154"/>
<accession>H2ZGT5</accession>
<name>H2ZGT5_CIOSA</name>
<dbReference type="CDD" id="cd00173">
    <property type="entry name" value="SH2"/>
    <property type="match status" value="1"/>
</dbReference>
<keyword evidence="4" id="KW-1185">Reference proteome</keyword>
<organism evidence="3 4">
    <name type="scientific">Ciona savignyi</name>
    <name type="common">Pacific transparent sea squirt</name>
    <dbReference type="NCBI Taxonomy" id="51511"/>
    <lineage>
        <taxon>Eukaryota</taxon>
        <taxon>Metazoa</taxon>
        <taxon>Chordata</taxon>
        <taxon>Tunicata</taxon>
        <taxon>Ascidiacea</taxon>
        <taxon>Phlebobranchia</taxon>
        <taxon>Cionidae</taxon>
        <taxon>Ciona</taxon>
    </lineage>
</organism>